<gene>
    <name evidence="5" type="ORF">COS18_02995</name>
</gene>
<dbReference type="SUPFAM" id="SSF50199">
    <property type="entry name" value="Staphylococcal nuclease"/>
    <property type="match status" value="1"/>
</dbReference>
<evidence type="ECO:0000256" key="3">
    <source>
        <dbReference type="ARBA" id="ARBA00022801"/>
    </source>
</evidence>
<evidence type="ECO:0000256" key="2">
    <source>
        <dbReference type="ARBA" id="ARBA00022759"/>
    </source>
</evidence>
<dbReference type="Gene3D" id="2.40.50.90">
    <property type="match status" value="1"/>
</dbReference>
<protein>
    <recommendedName>
        <fullName evidence="4">TNase-like domain-containing protein</fullName>
    </recommendedName>
</protein>
<dbReference type="PANTHER" id="PTHR12302:SF3">
    <property type="entry name" value="SERINE_THREONINE-PROTEIN KINASE 31"/>
    <property type="match status" value="1"/>
</dbReference>
<dbReference type="Proteomes" id="UP000228896">
    <property type="component" value="Unassembled WGS sequence"/>
</dbReference>
<dbReference type="GO" id="GO:0004519">
    <property type="term" value="F:endonuclease activity"/>
    <property type="evidence" value="ECO:0007669"/>
    <property type="project" value="UniProtKB-KW"/>
</dbReference>
<dbReference type="SMART" id="SM00318">
    <property type="entry name" value="SNc"/>
    <property type="match status" value="1"/>
</dbReference>
<dbReference type="InterPro" id="IPR035437">
    <property type="entry name" value="SNase_OB-fold_sf"/>
</dbReference>
<dbReference type="PANTHER" id="PTHR12302">
    <property type="entry name" value="EBNA2 BINDING PROTEIN P100"/>
    <property type="match status" value="1"/>
</dbReference>
<evidence type="ECO:0000313" key="5">
    <source>
        <dbReference type="EMBL" id="PIV51353.1"/>
    </source>
</evidence>
<evidence type="ECO:0000259" key="4">
    <source>
        <dbReference type="PROSITE" id="PS50830"/>
    </source>
</evidence>
<keyword evidence="2" id="KW-0255">Endonuclease</keyword>
<feature type="domain" description="TNase-like" evidence="4">
    <location>
        <begin position="81"/>
        <end position="197"/>
    </location>
</feature>
<reference evidence="6" key="1">
    <citation type="submission" date="2017-09" db="EMBL/GenBank/DDBJ databases">
        <title>Depth-based differentiation of microbial function through sediment-hosted aquifers and enrichment of novel symbionts in the deep terrestrial subsurface.</title>
        <authorList>
            <person name="Probst A.J."/>
            <person name="Ladd B."/>
            <person name="Jarett J.K."/>
            <person name="Geller-Mcgrath D.E."/>
            <person name="Sieber C.M.K."/>
            <person name="Emerson J.B."/>
            <person name="Anantharaman K."/>
            <person name="Thomas B.C."/>
            <person name="Malmstrom R."/>
            <person name="Stieglmeier M."/>
            <person name="Klingl A."/>
            <person name="Woyke T."/>
            <person name="Ryan C.M."/>
            <person name="Banfield J.F."/>
        </authorList>
    </citation>
    <scope>NUCLEOTIDE SEQUENCE [LARGE SCALE GENOMIC DNA]</scope>
</reference>
<accession>A0A2M7DNL0</accession>
<organism evidence="5 6">
    <name type="scientific">Candidatus Falkowbacteria bacterium CG02_land_8_20_14_3_00_36_14</name>
    <dbReference type="NCBI Taxonomy" id="1974560"/>
    <lineage>
        <taxon>Bacteria</taxon>
        <taxon>Candidatus Falkowiibacteriota</taxon>
    </lineage>
</organism>
<keyword evidence="3" id="KW-0378">Hydrolase</keyword>
<dbReference type="GO" id="GO:0016787">
    <property type="term" value="F:hydrolase activity"/>
    <property type="evidence" value="ECO:0007669"/>
    <property type="project" value="UniProtKB-KW"/>
</dbReference>
<name>A0A2M7DNL0_9BACT</name>
<sequence length="203" mass="22759">MFNIIFKKIFKKSPTAKQKKLIVAILGVLAVALAGSNFTVLDKLFGINNYLTNQIKINNKADNINKSVANNEDEFIGNYLVTRIIDGDTIEINGGEKVRYIGLDAPEKGGCFSEEATLKNQELVAGKEVRLEKDKTGRDKYGRLLRYVYVDDVFVNEKLVRDGFAYAQAYSPDIGRQAILNDASQFAWQNNLGIWQACARILE</sequence>
<evidence type="ECO:0000256" key="1">
    <source>
        <dbReference type="ARBA" id="ARBA00022722"/>
    </source>
</evidence>
<proteinExistence type="predicted"/>
<dbReference type="EMBL" id="PETS01000069">
    <property type="protein sequence ID" value="PIV51353.1"/>
    <property type="molecule type" value="Genomic_DNA"/>
</dbReference>
<dbReference type="InterPro" id="IPR016071">
    <property type="entry name" value="Staphylococal_nuclease_OB-fold"/>
</dbReference>
<dbReference type="Pfam" id="PF00565">
    <property type="entry name" value="SNase"/>
    <property type="match status" value="1"/>
</dbReference>
<dbReference type="AlphaFoldDB" id="A0A2M7DNL0"/>
<dbReference type="PROSITE" id="PS50830">
    <property type="entry name" value="TNASE_3"/>
    <property type="match status" value="1"/>
</dbReference>
<comment type="caution">
    <text evidence="5">The sequence shown here is derived from an EMBL/GenBank/DDBJ whole genome shotgun (WGS) entry which is preliminary data.</text>
</comment>
<evidence type="ECO:0000313" key="6">
    <source>
        <dbReference type="Proteomes" id="UP000228896"/>
    </source>
</evidence>
<keyword evidence="1" id="KW-0540">Nuclease</keyword>